<dbReference type="VEuPathDB" id="FungiDB:SPRG_15472"/>
<dbReference type="EMBL" id="KK583354">
    <property type="protein sequence ID" value="KDO19382.1"/>
    <property type="molecule type" value="Genomic_DNA"/>
</dbReference>
<name>A0A067BXT2_SAPPC</name>
<feature type="domain" description="Cytochrome b5 heme-binding" evidence="8">
    <location>
        <begin position="4"/>
        <end position="84"/>
    </location>
</feature>
<evidence type="ECO:0000256" key="1">
    <source>
        <dbReference type="ARBA" id="ARBA00004370"/>
    </source>
</evidence>
<dbReference type="InterPro" id="IPR001199">
    <property type="entry name" value="Cyt_B5-like_heme/steroid-bd"/>
</dbReference>
<dbReference type="GO" id="GO:0016020">
    <property type="term" value="C:membrane"/>
    <property type="evidence" value="ECO:0007669"/>
    <property type="project" value="UniProtKB-SubCell"/>
</dbReference>
<keyword evidence="6" id="KW-0472">Membrane</keyword>
<keyword evidence="3" id="KW-0812">Transmembrane</keyword>
<dbReference type="STRING" id="695850.A0A067BXT2"/>
<dbReference type="SMART" id="SM01117">
    <property type="entry name" value="Cyt-b5"/>
    <property type="match status" value="1"/>
</dbReference>
<dbReference type="Proteomes" id="UP000030745">
    <property type="component" value="Unassembled WGS sequence"/>
</dbReference>
<evidence type="ECO:0000256" key="7">
    <source>
        <dbReference type="ARBA" id="ARBA00038168"/>
    </source>
</evidence>
<evidence type="ECO:0000256" key="2">
    <source>
        <dbReference type="ARBA" id="ARBA00022617"/>
    </source>
</evidence>
<dbReference type="RefSeq" id="XP_012204203.1">
    <property type="nucleotide sequence ID" value="XM_012348813.1"/>
</dbReference>
<dbReference type="OMA" id="AFDDFGH"/>
<dbReference type="AlphaFoldDB" id="A0A067BXT2"/>
<dbReference type="Pfam" id="PF00173">
    <property type="entry name" value="Cyt-b5"/>
    <property type="match status" value="1"/>
</dbReference>
<dbReference type="EMBL" id="KK583235">
    <property type="protein sequence ID" value="KDO25134.1"/>
    <property type="molecule type" value="Genomic_DNA"/>
</dbReference>
<gene>
    <name evidence="10" type="ORF">SPRG_09282</name>
    <name evidence="9" type="ORF">SPRG_15472</name>
</gene>
<dbReference type="SUPFAM" id="SSF55856">
    <property type="entry name" value="Cytochrome b5-like heme/steroid binding domain"/>
    <property type="match status" value="1"/>
</dbReference>
<keyword evidence="11" id="KW-1185">Reference proteome</keyword>
<accession>A0A067BXT2</accession>
<dbReference type="VEuPathDB" id="FungiDB:SPRG_09282"/>
<evidence type="ECO:0000256" key="6">
    <source>
        <dbReference type="ARBA" id="ARBA00023136"/>
    </source>
</evidence>
<organism evidence="9 11">
    <name type="scientific">Saprolegnia parasitica (strain CBS 223.65)</name>
    <dbReference type="NCBI Taxonomy" id="695850"/>
    <lineage>
        <taxon>Eukaryota</taxon>
        <taxon>Sar</taxon>
        <taxon>Stramenopiles</taxon>
        <taxon>Oomycota</taxon>
        <taxon>Saprolegniomycetes</taxon>
        <taxon>Saprolegniales</taxon>
        <taxon>Saprolegniaceae</taxon>
        <taxon>Saprolegnia</taxon>
    </lineage>
</organism>
<dbReference type="InterPro" id="IPR050668">
    <property type="entry name" value="Cytochrome_b5"/>
</dbReference>
<dbReference type="GeneID" id="24137199"/>
<dbReference type="PANTHER" id="PTHR19359">
    <property type="entry name" value="CYTOCHROME B5"/>
    <property type="match status" value="1"/>
</dbReference>
<reference evidence="9 11" key="1">
    <citation type="journal article" date="2013" name="PLoS Genet.">
        <title>Distinctive expansion of potential virulence genes in the genome of the oomycete fish pathogen Saprolegnia parasitica.</title>
        <authorList>
            <person name="Jiang R.H."/>
            <person name="de Bruijn I."/>
            <person name="Haas B.J."/>
            <person name="Belmonte R."/>
            <person name="Lobach L."/>
            <person name="Christie J."/>
            <person name="van den Ackerveken G."/>
            <person name="Bottin A."/>
            <person name="Bulone V."/>
            <person name="Diaz-Moreno S.M."/>
            <person name="Dumas B."/>
            <person name="Fan L."/>
            <person name="Gaulin E."/>
            <person name="Govers F."/>
            <person name="Grenville-Briggs L.J."/>
            <person name="Horner N.R."/>
            <person name="Levin J.Z."/>
            <person name="Mammella M."/>
            <person name="Meijer H.J."/>
            <person name="Morris P."/>
            <person name="Nusbaum C."/>
            <person name="Oome S."/>
            <person name="Phillips A.J."/>
            <person name="van Rooyen D."/>
            <person name="Rzeszutek E."/>
            <person name="Saraiva M."/>
            <person name="Secombes C.J."/>
            <person name="Seidl M.F."/>
            <person name="Snel B."/>
            <person name="Stassen J.H."/>
            <person name="Sykes S."/>
            <person name="Tripathy S."/>
            <person name="van den Berg H."/>
            <person name="Vega-Arreguin J.C."/>
            <person name="Wawra S."/>
            <person name="Young S.K."/>
            <person name="Zeng Q."/>
            <person name="Dieguez-Uribeondo J."/>
            <person name="Russ C."/>
            <person name="Tyler B.M."/>
            <person name="van West P."/>
        </authorList>
    </citation>
    <scope>NUCLEOTIDE SEQUENCE [LARGE SCALE GENOMIC DNA]</scope>
    <source>
        <strain evidence="9 11">CBS 223.65</strain>
    </source>
</reference>
<evidence type="ECO:0000313" key="10">
    <source>
        <dbReference type="EMBL" id="KDO25134.1"/>
    </source>
</evidence>
<dbReference type="InterPro" id="IPR036400">
    <property type="entry name" value="Cyt_B5-like_heme/steroid_sf"/>
</dbReference>
<dbReference type="GeneID" id="24131455"/>
<comment type="subcellular location">
    <subcellularLocation>
        <location evidence="1">Membrane</location>
    </subcellularLocation>
</comment>
<protein>
    <recommendedName>
        <fullName evidence="8">Cytochrome b5 heme-binding domain-containing protein</fullName>
    </recommendedName>
</protein>
<keyword evidence="5" id="KW-0408">Iron</keyword>
<dbReference type="GO" id="GO:0020037">
    <property type="term" value="F:heme binding"/>
    <property type="evidence" value="ECO:0007669"/>
    <property type="project" value="TreeGrafter"/>
</dbReference>
<dbReference type="PRINTS" id="PR00363">
    <property type="entry name" value="CYTOCHROMEB5"/>
</dbReference>
<evidence type="ECO:0000313" key="11">
    <source>
        <dbReference type="Proteomes" id="UP000030745"/>
    </source>
</evidence>
<proteinExistence type="inferred from homology"/>
<dbReference type="Gene3D" id="3.10.120.10">
    <property type="entry name" value="Cytochrome b5-like heme/steroid binding domain"/>
    <property type="match status" value="1"/>
</dbReference>
<dbReference type="PROSITE" id="PS50255">
    <property type="entry name" value="CYTOCHROME_B5_2"/>
    <property type="match status" value="1"/>
</dbReference>
<dbReference type="GO" id="GO:0046872">
    <property type="term" value="F:metal ion binding"/>
    <property type="evidence" value="ECO:0007669"/>
    <property type="project" value="UniProtKB-KW"/>
</dbReference>
<keyword evidence="4" id="KW-0479">Metal-binding</keyword>
<dbReference type="OrthoDB" id="260519at2759"/>
<comment type="similarity">
    <text evidence="7">Belongs to the cytochrome b5 family.</text>
</comment>
<evidence type="ECO:0000259" key="8">
    <source>
        <dbReference type="PROSITE" id="PS50255"/>
    </source>
</evidence>
<sequence length="91" mass="9762">MASLTVYKMAEVAGHTTVDDCWIVVGETGAKKVYDVTKFSDDHPGGADFILNHAGKDATSLFELFGHSTDARKTLAKYLIGVLDEDDATAP</sequence>
<evidence type="ECO:0000256" key="3">
    <source>
        <dbReference type="ARBA" id="ARBA00022692"/>
    </source>
</evidence>
<keyword evidence="2" id="KW-0349">Heme</keyword>
<dbReference type="KEGG" id="spar:SPRG_15472"/>
<evidence type="ECO:0000256" key="5">
    <source>
        <dbReference type="ARBA" id="ARBA00023004"/>
    </source>
</evidence>
<dbReference type="RefSeq" id="XP_012209927.1">
    <property type="nucleotide sequence ID" value="XM_012354537.1"/>
</dbReference>
<dbReference type="FunFam" id="3.10.120.10:FF:000002">
    <property type="entry name" value="Cytochrome b5 type B"/>
    <property type="match status" value="1"/>
</dbReference>
<dbReference type="KEGG" id="spar:SPRG_09282"/>
<evidence type="ECO:0000313" key="9">
    <source>
        <dbReference type="EMBL" id="KDO19382.1"/>
    </source>
</evidence>
<evidence type="ECO:0000256" key="4">
    <source>
        <dbReference type="ARBA" id="ARBA00022723"/>
    </source>
</evidence>